<comment type="catalytic activity">
    <reaction evidence="1 8">
        <text>malonyl-[ACP] + S-adenosyl-L-methionine = malonyl-[ACP] methyl ester + S-adenosyl-L-homocysteine</text>
        <dbReference type="Rhea" id="RHEA:17105"/>
        <dbReference type="Rhea" id="RHEA-COMP:9623"/>
        <dbReference type="Rhea" id="RHEA-COMP:9954"/>
        <dbReference type="ChEBI" id="CHEBI:57856"/>
        <dbReference type="ChEBI" id="CHEBI:59789"/>
        <dbReference type="ChEBI" id="CHEBI:78449"/>
        <dbReference type="ChEBI" id="CHEBI:78845"/>
        <dbReference type="EC" id="2.1.1.197"/>
    </reaction>
</comment>
<dbReference type="EC" id="2.1.1.197" evidence="3 8"/>
<evidence type="ECO:0000259" key="9">
    <source>
        <dbReference type="Pfam" id="PF08241"/>
    </source>
</evidence>
<dbReference type="GO" id="GO:0008757">
    <property type="term" value="F:S-adenosylmethionine-dependent methyltransferase activity"/>
    <property type="evidence" value="ECO:0007669"/>
    <property type="project" value="InterPro"/>
</dbReference>
<name>A0A3R9FAR1_9ENTR</name>
<dbReference type="SUPFAM" id="SSF53335">
    <property type="entry name" value="S-adenosyl-L-methionine-dependent methyltransferases"/>
    <property type="match status" value="1"/>
</dbReference>
<dbReference type="NCBIfam" id="TIGR02072">
    <property type="entry name" value="BioC"/>
    <property type="match status" value="1"/>
</dbReference>
<dbReference type="AlphaFoldDB" id="A0A3R9FAR1"/>
<dbReference type="InterPro" id="IPR013216">
    <property type="entry name" value="Methyltransf_11"/>
</dbReference>
<keyword evidence="5 8" id="KW-0808">Transferase</keyword>
<evidence type="ECO:0000256" key="5">
    <source>
        <dbReference type="ARBA" id="ARBA00022679"/>
    </source>
</evidence>
<sequence>MTSPVNKTAVAAAFGRAAAHYDRHAAFQRESGERLLRLLDKTSFAQVLDAGCGTGYFSRYWQQQGCCVTALDLSDAMLSAAEANQAAQRYLQGDIENLPLAAESVDLAWSNLAVQWCSDLADGVRELWRVTRPGGRIAFSTLVAGSLDELHQAWRGVDNACHANTFLPVETVLEACAPYPLYWQQSPLTMHFADPLSAMQSLKGIGATHLHRGRENRVLTRSQLQQLALAWPQQGGRYPLTYQLFCGVIIRE</sequence>
<dbReference type="Proteomes" id="UP000275331">
    <property type="component" value="Unassembled WGS sequence"/>
</dbReference>
<dbReference type="PANTHER" id="PTHR43861">
    <property type="entry name" value="TRANS-ACONITATE 2-METHYLTRANSFERASE-RELATED"/>
    <property type="match status" value="1"/>
</dbReference>
<dbReference type="UniPathway" id="UPA00078"/>
<dbReference type="RefSeq" id="WP_125292464.1">
    <property type="nucleotide sequence ID" value="NZ_JAPTZM010000006.1"/>
</dbReference>
<dbReference type="OrthoDB" id="9760689at2"/>
<evidence type="ECO:0000313" key="11">
    <source>
        <dbReference type="Proteomes" id="UP000275331"/>
    </source>
</evidence>
<evidence type="ECO:0000256" key="3">
    <source>
        <dbReference type="ARBA" id="ARBA00012327"/>
    </source>
</evidence>
<organism evidence="10 11">
    <name type="scientific">Atlantibacter subterraneus</name>
    <dbReference type="NCBI Taxonomy" id="255519"/>
    <lineage>
        <taxon>Bacteria</taxon>
        <taxon>Pseudomonadati</taxon>
        <taxon>Pseudomonadota</taxon>
        <taxon>Gammaproteobacteria</taxon>
        <taxon>Enterobacterales</taxon>
        <taxon>Enterobacteriaceae</taxon>
        <taxon>Atlantibacter</taxon>
    </lineage>
</organism>
<gene>
    <name evidence="8 10" type="primary">bioC</name>
    <name evidence="10" type="ORF">EGT71_02645</name>
</gene>
<proteinExistence type="inferred from homology"/>
<comment type="function">
    <text evidence="8">Converts the free carboxyl group of a malonyl-thioester to its methyl ester by transfer of a methyl group from S-adenosyl-L-methionine (SAM). It allows to synthesize pimeloyl-ACP via the fatty acid synthetic pathway.</text>
</comment>
<comment type="similarity">
    <text evidence="8">Belongs to the methyltransferase superfamily.</text>
</comment>
<dbReference type="InterPro" id="IPR029063">
    <property type="entry name" value="SAM-dependent_MTases_sf"/>
</dbReference>
<protein>
    <recommendedName>
        <fullName evidence="3 8">Malonyl-[acyl-carrier protein] O-methyltransferase</fullName>
        <shortName evidence="8">Malonyl-ACP O-methyltransferase</shortName>
        <ecNumber evidence="3 8">2.1.1.197</ecNumber>
    </recommendedName>
    <alternativeName>
        <fullName evidence="8">Biotin synthesis protein BioC</fullName>
    </alternativeName>
</protein>
<dbReference type="Gene3D" id="3.40.50.150">
    <property type="entry name" value="Vaccinia Virus protein VP39"/>
    <property type="match status" value="1"/>
</dbReference>
<evidence type="ECO:0000313" key="10">
    <source>
        <dbReference type="EMBL" id="RSE29427.1"/>
    </source>
</evidence>
<feature type="domain" description="Methyltransferase type 11" evidence="9">
    <location>
        <begin position="48"/>
        <end position="139"/>
    </location>
</feature>
<reference evidence="10 11" key="1">
    <citation type="submission" date="2018-10" db="EMBL/GenBank/DDBJ databases">
        <title>Transmission dynamics of multidrug resistant bacteria on intensive care unit surfaces.</title>
        <authorList>
            <person name="D'Souza A.W."/>
            <person name="Potter R.F."/>
            <person name="Wallace M."/>
            <person name="Shupe A."/>
            <person name="Patel S."/>
            <person name="Sun S."/>
            <person name="Gul D."/>
            <person name="Kwon J.H."/>
            <person name="Andleeb S."/>
            <person name="Burnham C.-A.D."/>
            <person name="Dantas G."/>
        </authorList>
    </citation>
    <scope>NUCLEOTIDE SEQUENCE [LARGE SCALE GENOMIC DNA]</scope>
    <source>
        <strain evidence="10 11">AS_373</strain>
    </source>
</reference>
<dbReference type="GO" id="GO:0010340">
    <property type="term" value="F:carboxyl-O-methyltransferase activity"/>
    <property type="evidence" value="ECO:0007669"/>
    <property type="project" value="UniProtKB-UniRule"/>
</dbReference>
<dbReference type="PANTHER" id="PTHR43861:SF1">
    <property type="entry name" value="TRANS-ACONITATE 2-METHYLTRANSFERASE"/>
    <property type="match status" value="1"/>
</dbReference>
<dbReference type="GO" id="GO:0009102">
    <property type="term" value="P:biotin biosynthetic process"/>
    <property type="evidence" value="ECO:0007669"/>
    <property type="project" value="UniProtKB-UniRule"/>
</dbReference>
<evidence type="ECO:0000256" key="7">
    <source>
        <dbReference type="ARBA" id="ARBA00022756"/>
    </source>
</evidence>
<dbReference type="HAMAP" id="MF_00835">
    <property type="entry name" value="BioC"/>
    <property type="match status" value="1"/>
</dbReference>
<dbReference type="InterPro" id="IPR011814">
    <property type="entry name" value="BioC"/>
</dbReference>
<evidence type="ECO:0000256" key="2">
    <source>
        <dbReference type="ARBA" id="ARBA00004746"/>
    </source>
</evidence>
<accession>A0A3R9FAR1</accession>
<dbReference type="NCBIfam" id="NF007610">
    <property type="entry name" value="PRK10258.1"/>
    <property type="match status" value="1"/>
</dbReference>
<evidence type="ECO:0000256" key="8">
    <source>
        <dbReference type="HAMAP-Rule" id="MF_00835"/>
    </source>
</evidence>
<dbReference type="EMBL" id="RHXB01000001">
    <property type="protein sequence ID" value="RSE29427.1"/>
    <property type="molecule type" value="Genomic_DNA"/>
</dbReference>
<dbReference type="GO" id="GO:0032259">
    <property type="term" value="P:methylation"/>
    <property type="evidence" value="ECO:0007669"/>
    <property type="project" value="UniProtKB-KW"/>
</dbReference>
<evidence type="ECO:0000256" key="1">
    <source>
        <dbReference type="ARBA" id="ARBA00000852"/>
    </source>
</evidence>
<evidence type="ECO:0000256" key="4">
    <source>
        <dbReference type="ARBA" id="ARBA00022603"/>
    </source>
</evidence>
<dbReference type="CDD" id="cd02440">
    <property type="entry name" value="AdoMet_MTases"/>
    <property type="match status" value="1"/>
</dbReference>
<comment type="caution">
    <text evidence="10">The sequence shown here is derived from an EMBL/GenBank/DDBJ whole genome shotgun (WGS) entry which is preliminary data.</text>
</comment>
<dbReference type="GO" id="GO:0102130">
    <property type="term" value="F:malonyl-CoA methyltransferase activity"/>
    <property type="evidence" value="ECO:0007669"/>
    <property type="project" value="UniProtKB-EC"/>
</dbReference>
<evidence type="ECO:0000256" key="6">
    <source>
        <dbReference type="ARBA" id="ARBA00022691"/>
    </source>
</evidence>
<keyword evidence="7 8" id="KW-0093">Biotin biosynthesis</keyword>
<comment type="pathway">
    <text evidence="2 8">Cofactor biosynthesis; biotin biosynthesis.</text>
</comment>
<keyword evidence="4 8" id="KW-0489">Methyltransferase</keyword>
<keyword evidence="6 8" id="KW-0949">S-adenosyl-L-methionine</keyword>
<dbReference type="Pfam" id="PF08241">
    <property type="entry name" value="Methyltransf_11"/>
    <property type="match status" value="1"/>
</dbReference>